<protein>
    <submittedName>
        <fullName evidence="1">Uncharacterized protein</fullName>
    </submittedName>
</protein>
<name>A0A1G1YTB1_9BACT</name>
<evidence type="ECO:0000313" key="2">
    <source>
        <dbReference type="Proteomes" id="UP000178122"/>
    </source>
</evidence>
<reference evidence="1 2" key="1">
    <citation type="journal article" date="2016" name="Nat. Commun.">
        <title>Thousands of microbial genomes shed light on interconnected biogeochemical processes in an aquifer system.</title>
        <authorList>
            <person name="Anantharaman K."/>
            <person name="Brown C.T."/>
            <person name="Hug L.A."/>
            <person name="Sharon I."/>
            <person name="Castelle C.J."/>
            <person name="Probst A.J."/>
            <person name="Thomas B.C."/>
            <person name="Singh A."/>
            <person name="Wilkins M.J."/>
            <person name="Karaoz U."/>
            <person name="Brodie E.L."/>
            <person name="Williams K.H."/>
            <person name="Hubbard S.S."/>
            <person name="Banfield J.F."/>
        </authorList>
    </citation>
    <scope>NUCLEOTIDE SEQUENCE [LARGE SCALE GENOMIC DNA]</scope>
</reference>
<dbReference type="Proteomes" id="UP000178122">
    <property type="component" value="Unassembled WGS sequence"/>
</dbReference>
<comment type="caution">
    <text evidence="1">The sequence shown here is derived from an EMBL/GenBank/DDBJ whole genome shotgun (WGS) entry which is preliminary data.</text>
</comment>
<proteinExistence type="predicted"/>
<dbReference type="EMBL" id="MHIN01000013">
    <property type="protein sequence ID" value="OGY55519.1"/>
    <property type="molecule type" value="Genomic_DNA"/>
</dbReference>
<organism evidence="1 2">
    <name type="scientific">Candidatus Buchananbacteria bacterium RIFCSPLOWO2_01_FULL_40_23b</name>
    <dbReference type="NCBI Taxonomy" id="1797544"/>
    <lineage>
        <taxon>Bacteria</taxon>
        <taxon>Candidatus Buchananiibacteriota</taxon>
    </lineage>
</organism>
<dbReference type="AlphaFoldDB" id="A0A1G1YTB1"/>
<sequence>MQRIVIYGLKSEELEPLKTYLSQHSYVIDKEVVGYQPTREIHGRIGETHLVFPRLIELKVIEPNLENVLNEYYKQLSATNSPKI</sequence>
<accession>A0A1G1YTB1</accession>
<evidence type="ECO:0000313" key="1">
    <source>
        <dbReference type="EMBL" id="OGY55519.1"/>
    </source>
</evidence>
<gene>
    <name evidence="1" type="ORF">A2912_05850</name>
</gene>